<reference evidence="1" key="1">
    <citation type="submission" date="2020-05" db="EMBL/GenBank/DDBJ databases">
        <authorList>
            <person name="Chiriac C."/>
            <person name="Salcher M."/>
            <person name="Ghai R."/>
            <person name="Kavagutti S V."/>
        </authorList>
    </citation>
    <scope>NUCLEOTIDE SEQUENCE</scope>
</reference>
<sequence length="511" mass="51363">MTDVAPAENPRPMAFSSARPVRGRAGRLVTRPFVAALCALLAAGLLVAGGLLLAPVPVSVMASASQEPIGSTELVCPVTTATVDRTSRVVAGVAPVASVTGGIATLADLVRGALPTRPVSIAAAGDTASRVVLAKSGPPVFARATGSFAIGLGADQVTLSRRGSSRGLAAAPCGRPITDGWLVGAGSTLGRVTTVMLVNVDDQPAQVDLRVYGLAGEVVAPGGSGILVRGSSRSLVRLDALAPDQVITAIHVIARSGRVAITALDSTTLGLVPRGMSLLPTTSLGTSLVIPLIPEGVDYARLDLLSPDLDTTVSVQLLTPDGLITPSGLDQIDLQAGHVKMVQLGALLEGQATGVLITSTEKVVAGAEIRFGTPATALEHDSTAPVPALTGPGIVVGLAAGTIAHTVGLSAPAAAATVRLDLYVGGSTERTWSRTVTVPAGSVLPVAIPVRSSSPTSILVVTPVSGGPVYAARELLEPNLRGPLVALAPIYPIRTTTLVPAVVSLPGSSVR</sequence>
<organism evidence="1">
    <name type="scientific">freshwater metagenome</name>
    <dbReference type="NCBI Taxonomy" id="449393"/>
    <lineage>
        <taxon>unclassified sequences</taxon>
        <taxon>metagenomes</taxon>
        <taxon>ecological metagenomes</taxon>
    </lineage>
</organism>
<name>A0A6J7K6S6_9ZZZZ</name>
<accession>A0A6J7K6S6</accession>
<protein>
    <submittedName>
        <fullName evidence="1">Unannotated protein</fullName>
    </submittedName>
</protein>
<dbReference type="AlphaFoldDB" id="A0A6J7K6S6"/>
<evidence type="ECO:0000313" key="1">
    <source>
        <dbReference type="EMBL" id="CAB4950911.1"/>
    </source>
</evidence>
<dbReference type="InterPro" id="IPR043777">
    <property type="entry name" value="DUF5719"/>
</dbReference>
<dbReference type="EMBL" id="CAFBND010000078">
    <property type="protein sequence ID" value="CAB4950911.1"/>
    <property type="molecule type" value="Genomic_DNA"/>
</dbReference>
<proteinExistence type="predicted"/>
<dbReference type="Pfam" id="PF18986">
    <property type="entry name" value="DUF5719"/>
    <property type="match status" value="1"/>
</dbReference>
<gene>
    <name evidence="1" type="ORF">UFOPK3752_01650</name>
</gene>